<evidence type="ECO:0000313" key="1">
    <source>
        <dbReference type="EMBL" id="ETO32199.1"/>
    </source>
</evidence>
<dbReference type="OrthoDB" id="439792at2759"/>
<dbReference type="SUPFAM" id="SSF52540">
    <property type="entry name" value="P-loop containing nucleoside triphosphate hydrolases"/>
    <property type="match status" value="1"/>
</dbReference>
<organism evidence="1 2">
    <name type="scientific">Reticulomyxa filosa</name>
    <dbReference type="NCBI Taxonomy" id="46433"/>
    <lineage>
        <taxon>Eukaryota</taxon>
        <taxon>Sar</taxon>
        <taxon>Rhizaria</taxon>
        <taxon>Retaria</taxon>
        <taxon>Foraminifera</taxon>
        <taxon>Monothalamids</taxon>
        <taxon>Reticulomyxidae</taxon>
        <taxon>Reticulomyxa</taxon>
    </lineage>
</organism>
<protein>
    <recommendedName>
        <fullName evidence="3">Adenylate kinase</fullName>
    </recommendedName>
</protein>
<proteinExistence type="predicted"/>
<dbReference type="AlphaFoldDB" id="X6P2A1"/>
<accession>X6P2A1</accession>
<sequence>MTCQKSAFKLLEERIIPDKVLLLSPFAIEQFSKDNSPIDLSSMKTVFGTRSGIVCANDEHASVSLEVEIQKAVLSQRVNLHTSLAPVTCPHVCVIGMPNVGKTSLVMYLQKITGAIPIFPESVSSPKNLFSLFFFFALSKKEKRLYRSVVASHIKHRSKFGVKAEKFIQNQQKDELLVTMITNDIFDIRNGYLKKGWIIDGFPTSVQQAQLMVKKGLQPNRIIALTMDLDKIKQFDNVQESLDLFTQKKDNESTIELIKMYPKDVSLVNNYLSQYSGVEEFEIRDGTIQERNKIMELSYDFVIQPLGKKVL</sequence>
<evidence type="ECO:0000313" key="2">
    <source>
        <dbReference type="Proteomes" id="UP000023152"/>
    </source>
</evidence>
<dbReference type="EMBL" id="ASPP01004401">
    <property type="protein sequence ID" value="ETO32199.1"/>
    <property type="molecule type" value="Genomic_DNA"/>
</dbReference>
<dbReference type="Proteomes" id="UP000023152">
    <property type="component" value="Unassembled WGS sequence"/>
</dbReference>
<reference evidence="1 2" key="1">
    <citation type="journal article" date="2013" name="Curr. Biol.">
        <title>The Genome of the Foraminiferan Reticulomyxa filosa.</title>
        <authorList>
            <person name="Glockner G."/>
            <person name="Hulsmann N."/>
            <person name="Schleicher M."/>
            <person name="Noegel A.A."/>
            <person name="Eichinger L."/>
            <person name="Gallinger C."/>
            <person name="Pawlowski J."/>
            <person name="Sierra R."/>
            <person name="Euteneuer U."/>
            <person name="Pillet L."/>
            <person name="Moustafa A."/>
            <person name="Platzer M."/>
            <person name="Groth M."/>
            <person name="Szafranski K."/>
            <person name="Schliwa M."/>
        </authorList>
    </citation>
    <scope>NUCLEOTIDE SEQUENCE [LARGE SCALE GENOMIC DNA]</scope>
</reference>
<dbReference type="Pfam" id="PF00406">
    <property type="entry name" value="ADK"/>
    <property type="match status" value="1"/>
</dbReference>
<comment type="caution">
    <text evidence="1">The sequence shown here is derived from an EMBL/GenBank/DDBJ whole genome shotgun (WGS) entry which is preliminary data.</text>
</comment>
<keyword evidence="2" id="KW-1185">Reference proteome</keyword>
<dbReference type="InterPro" id="IPR027417">
    <property type="entry name" value="P-loop_NTPase"/>
</dbReference>
<evidence type="ECO:0008006" key="3">
    <source>
        <dbReference type="Google" id="ProtNLM"/>
    </source>
</evidence>
<dbReference type="Gene3D" id="3.40.50.300">
    <property type="entry name" value="P-loop containing nucleotide triphosphate hydrolases"/>
    <property type="match status" value="1"/>
</dbReference>
<name>X6P2A1_RETFI</name>
<gene>
    <name evidence="1" type="ORF">RFI_04919</name>
</gene>